<name>A0A3S5BEK4_9PLAT</name>
<dbReference type="AlphaFoldDB" id="A0A3S5BEK4"/>
<evidence type="ECO:0000256" key="1">
    <source>
        <dbReference type="SAM" id="Phobius"/>
    </source>
</evidence>
<comment type="caution">
    <text evidence="2">The sequence shown here is derived from an EMBL/GenBank/DDBJ whole genome shotgun (WGS) entry which is preliminary data.</text>
</comment>
<evidence type="ECO:0000313" key="3">
    <source>
        <dbReference type="Proteomes" id="UP000784294"/>
    </source>
</evidence>
<dbReference type="EMBL" id="CAAALY010274291">
    <property type="protein sequence ID" value="VEL42412.1"/>
    <property type="molecule type" value="Genomic_DNA"/>
</dbReference>
<keyword evidence="3" id="KW-1185">Reference proteome</keyword>
<protein>
    <submittedName>
        <fullName evidence="2">Uncharacterized protein</fullName>
    </submittedName>
</protein>
<feature type="non-terminal residue" evidence="2">
    <location>
        <position position="1"/>
    </location>
</feature>
<feature type="transmembrane region" description="Helical" evidence="1">
    <location>
        <begin position="132"/>
        <end position="160"/>
    </location>
</feature>
<dbReference type="Proteomes" id="UP000784294">
    <property type="component" value="Unassembled WGS sequence"/>
</dbReference>
<proteinExistence type="predicted"/>
<keyword evidence="1" id="KW-0472">Membrane</keyword>
<keyword evidence="1" id="KW-1133">Transmembrane helix</keyword>
<reference evidence="2" key="1">
    <citation type="submission" date="2018-11" db="EMBL/GenBank/DDBJ databases">
        <authorList>
            <consortium name="Pathogen Informatics"/>
        </authorList>
    </citation>
    <scope>NUCLEOTIDE SEQUENCE</scope>
</reference>
<keyword evidence="1" id="KW-0812">Transmembrane</keyword>
<evidence type="ECO:0000313" key="2">
    <source>
        <dbReference type="EMBL" id="VEL42412.1"/>
    </source>
</evidence>
<sequence length="199" mass="22648">MTSHSGRHDYWDKYLPVKRRGGHEINPFTFSDRSSAKDHLAVCLSASVRMSTPAEPYATPGVKVITVPPTLSISLLLCLRSVPFGSVRFGSVPFNLLRYVTVRSIHMLTPLAVGTDHNRVPFACSRDHHSSLLFTLLFHLFVPISLLFHLFLLLSILFLLHLHLHLQLHLLFSPHLVLFTILSHHFPFSPFFHFYPPPP</sequence>
<feature type="transmembrane region" description="Helical" evidence="1">
    <location>
        <begin position="172"/>
        <end position="195"/>
    </location>
</feature>
<gene>
    <name evidence="2" type="ORF">PXEA_LOCUS35852</name>
</gene>
<accession>A0A3S5BEK4</accession>
<organism evidence="2 3">
    <name type="scientific">Protopolystoma xenopodis</name>
    <dbReference type="NCBI Taxonomy" id="117903"/>
    <lineage>
        <taxon>Eukaryota</taxon>
        <taxon>Metazoa</taxon>
        <taxon>Spiralia</taxon>
        <taxon>Lophotrochozoa</taxon>
        <taxon>Platyhelminthes</taxon>
        <taxon>Monogenea</taxon>
        <taxon>Polyopisthocotylea</taxon>
        <taxon>Polystomatidea</taxon>
        <taxon>Polystomatidae</taxon>
        <taxon>Protopolystoma</taxon>
    </lineage>
</organism>